<accession>A0A2I1FHH9</accession>
<dbReference type="EMBL" id="LLXH01004560">
    <property type="protein sequence ID" value="PKC53182.1"/>
    <property type="molecule type" value="Genomic_DNA"/>
</dbReference>
<dbReference type="VEuPathDB" id="FungiDB:RhiirFUN_026816"/>
<dbReference type="VEuPathDB" id="FungiDB:RhiirA1_430147"/>
<proteinExistence type="predicted"/>
<dbReference type="EMBL" id="LLXH01004587">
    <property type="protein sequence ID" value="PKC53162.1"/>
    <property type="molecule type" value="Genomic_DNA"/>
</dbReference>
<dbReference type="VEuPathDB" id="FungiDB:RhiirA1_430124"/>
<sequence length="52" mass="6640">TQFFFQKLIFWKLVQNFKTFSKVLKNYYLWTRRPAQNWILKLKKYQTACFWV</sequence>
<organism evidence="1 4">
    <name type="scientific">Rhizophagus irregularis</name>
    <dbReference type="NCBI Taxonomy" id="588596"/>
    <lineage>
        <taxon>Eukaryota</taxon>
        <taxon>Fungi</taxon>
        <taxon>Fungi incertae sedis</taxon>
        <taxon>Mucoromycota</taxon>
        <taxon>Glomeromycotina</taxon>
        <taxon>Glomeromycetes</taxon>
        <taxon>Glomerales</taxon>
        <taxon>Glomeraceae</taxon>
        <taxon>Rhizophagus</taxon>
    </lineage>
</organism>
<evidence type="ECO:0000313" key="3">
    <source>
        <dbReference type="EMBL" id="PKC53309.1"/>
    </source>
</evidence>
<evidence type="ECO:0000313" key="1">
    <source>
        <dbReference type="EMBL" id="PKC53162.1"/>
    </source>
</evidence>
<reference evidence="1 4" key="2">
    <citation type="submission" date="2017-10" db="EMBL/GenBank/DDBJ databases">
        <title>Genome analyses suggest a sexual origin of heterokaryosis in a supposedly ancient asexual fungus.</title>
        <authorList>
            <person name="Corradi N."/>
            <person name="Sedzielewska K."/>
            <person name="Noel J."/>
            <person name="Charron P."/>
            <person name="Farinelli L."/>
            <person name="Marton T."/>
            <person name="Kruger M."/>
            <person name="Pelin A."/>
            <person name="Brachmann A."/>
            <person name="Corradi N."/>
        </authorList>
    </citation>
    <scope>NUCLEOTIDE SEQUENCE [LARGE SCALE GENOMIC DNA]</scope>
    <source>
        <strain evidence="1 4">A1</strain>
    </source>
</reference>
<dbReference type="EMBL" id="LLXH01004378">
    <property type="protein sequence ID" value="PKC53309.1"/>
    <property type="molecule type" value="Genomic_DNA"/>
</dbReference>
<name>A0A2I1FHH9_9GLOM</name>
<dbReference type="Proteomes" id="UP000232688">
    <property type="component" value="Unassembled WGS sequence"/>
</dbReference>
<dbReference type="VEuPathDB" id="FungiDB:RhiirA1_430143"/>
<gene>
    <name evidence="3" type="ORF">RhiirA1_430124</name>
    <name evidence="2" type="ORF">RhiirA1_430143</name>
    <name evidence="1" type="ORF">RhiirA1_430147</name>
</gene>
<reference evidence="1 4" key="1">
    <citation type="submission" date="2017-10" db="EMBL/GenBank/DDBJ databases">
        <title>Extensive intraspecific genome diversity in a model arbuscular mycorrhizal fungus.</title>
        <authorList>
            <person name="Chen E.C.H."/>
            <person name="Morin E."/>
            <person name="Baudet D."/>
            <person name="Noel J."/>
            <person name="Ndikumana S."/>
            <person name="Charron P."/>
            <person name="St-Onge C."/>
            <person name="Giorgi J."/>
            <person name="Grigoriev I.V."/>
            <person name="Roux C."/>
            <person name="Martin F.M."/>
            <person name="Corradi N."/>
        </authorList>
    </citation>
    <scope>NUCLEOTIDE SEQUENCE [LARGE SCALE GENOMIC DNA]</scope>
    <source>
        <strain evidence="1 4">A1</strain>
    </source>
</reference>
<dbReference type="AlphaFoldDB" id="A0A2I1FHH9"/>
<comment type="caution">
    <text evidence="1">The sequence shown here is derived from an EMBL/GenBank/DDBJ whole genome shotgun (WGS) entry which is preliminary data.</text>
</comment>
<evidence type="ECO:0000313" key="2">
    <source>
        <dbReference type="EMBL" id="PKC53182.1"/>
    </source>
</evidence>
<feature type="non-terminal residue" evidence="1">
    <location>
        <position position="1"/>
    </location>
</feature>
<protein>
    <submittedName>
        <fullName evidence="1">Uncharacterized protein</fullName>
    </submittedName>
</protein>
<evidence type="ECO:0000313" key="4">
    <source>
        <dbReference type="Proteomes" id="UP000232688"/>
    </source>
</evidence>